<dbReference type="AlphaFoldDB" id="A0A101FGA6"/>
<accession>A0A101FGA6</accession>
<dbReference type="Proteomes" id="UP000053326">
    <property type="component" value="Unassembled WGS sequence"/>
</dbReference>
<gene>
    <name evidence="1" type="ORF">XD66_0801</name>
</gene>
<organism evidence="1 2">
    <name type="scientific">Thermacetogenium phaeum</name>
    <dbReference type="NCBI Taxonomy" id="85874"/>
    <lineage>
        <taxon>Bacteria</taxon>
        <taxon>Bacillati</taxon>
        <taxon>Bacillota</taxon>
        <taxon>Clostridia</taxon>
        <taxon>Thermoanaerobacterales</taxon>
        <taxon>Thermoanaerobacteraceae</taxon>
        <taxon>Thermacetogenium</taxon>
    </lineage>
</organism>
<dbReference type="EMBL" id="LGFO01000086">
    <property type="protein sequence ID" value="KUK36495.1"/>
    <property type="molecule type" value="Genomic_DNA"/>
</dbReference>
<evidence type="ECO:0000313" key="2">
    <source>
        <dbReference type="Proteomes" id="UP000053326"/>
    </source>
</evidence>
<evidence type="ECO:0000313" key="1">
    <source>
        <dbReference type="EMBL" id="KUK36495.1"/>
    </source>
</evidence>
<comment type="caution">
    <text evidence="1">The sequence shown here is derived from an EMBL/GenBank/DDBJ whole genome shotgun (WGS) entry which is preliminary data.</text>
</comment>
<sequence>MHSLIEWVCRHERLAKSGKQALFMFRMQATLRQGCHHKSRSAKVCDKLRASQTEVREQRQDTGRIFTAAIQR</sequence>
<reference evidence="2" key="1">
    <citation type="journal article" date="2015" name="MBio">
        <title>Genome-Resolved Metagenomic Analysis Reveals Roles for Candidate Phyla and Other Microbial Community Members in Biogeochemical Transformations in Oil Reservoirs.</title>
        <authorList>
            <person name="Hu P."/>
            <person name="Tom L."/>
            <person name="Singh A."/>
            <person name="Thomas B.C."/>
            <person name="Baker B.J."/>
            <person name="Piceno Y.M."/>
            <person name="Andersen G.L."/>
            <person name="Banfield J.F."/>
        </authorList>
    </citation>
    <scope>NUCLEOTIDE SEQUENCE [LARGE SCALE GENOMIC DNA]</scope>
</reference>
<protein>
    <submittedName>
        <fullName evidence="1">Uncharacterized protein</fullName>
    </submittedName>
</protein>
<name>A0A101FGA6_9THEO</name>
<proteinExistence type="predicted"/>